<dbReference type="InterPro" id="IPR025421">
    <property type="entry name" value="DUF4148"/>
</dbReference>
<dbReference type="RefSeq" id="WP_090689167.1">
    <property type="nucleotide sequence ID" value="NZ_CADERL010000029.1"/>
</dbReference>
<feature type="chain" id="PRO_5011563324" description="DUF4148 domain-containing protein" evidence="2">
    <location>
        <begin position="26"/>
        <end position="119"/>
    </location>
</feature>
<sequence length="119" mass="12024">MKTFSKIAISAVVLASTSVFSNAFAQGVTRAEVYADLVRVEQAGYNPAVSSDTTYPADIQAAEAKISAQDGERTANSGAVEATGVGGRMSGSSASGIHTPLKGAECVGPVSFCNLYAGS</sequence>
<dbReference type="Proteomes" id="UP000199706">
    <property type="component" value="Unassembled WGS sequence"/>
</dbReference>
<keyword evidence="2" id="KW-0732">Signal</keyword>
<evidence type="ECO:0000313" key="3">
    <source>
        <dbReference type="EMBL" id="SDH94983.1"/>
    </source>
</evidence>
<name>A0A1G8GKT8_9BURK</name>
<reference evidence="3 4" key="1">
    <citation type="submission" date="2016-10" db="EMBL/GenBank/DDBJ databases">
        <authorList>
            <person name="de Groot N.N."/>
        </authorList>
    </citation>
    <scope>NUCLEOTIDE SEQUENCE [LARGE SCALE GENOMIC DNA]</scope>
    <source>
        <strain evidence="3 4">LMG 2247</strain>
    </source>
</reference>
<evidence type="ECO:0008006" key="5">
    <source>
        <dbReference type="Google" id="ProtNLM"/>
    </source>
</evidence>
<accession>A0A1G8GKT8</accession>
<feature type="signal peptide" evidence="2">
    <location>
        <begin position="1"/>
        <end position="25"/>
    </location>
</feature>
<organism evidence="3 4">
    <name type="scientific">Paraburkholderia phenazinium</name>
    <dbReference type="NCBI Taxonomy" id="60549"/>
    <lineage>
        <taxon>Bacteria</taxon>
        <taxon>Pseudomonadati</taxon>
        <taxon>Pseudomonadota</taxon>
        <taxon>Betaproteobacteria</taxon>
        <taxon>Burkholderiales</taxon>
        <taxon>Burkholderiaceae</taxon>
        <taxon>Paraburkholderia</taxon>
    </lineage>
</organism>
<evidence type="ECO:0000313" key="4">
    <source>
        <dbReference type="Proteomes" id="UP000199706"/>
    </source>
</evidence>
<dbReference type="OrthoDB" id="9104200at2"/>
<evidence type="ECO:0000256" key="1">
    <source>
        <dbReference type="SAM" id="MobiDB-lite"/>
    </source>
</evidence>
<feature type="region of interest" description="Disordered" evidence="1">
    <location>
        <begin position="66"/>
        <end position="88"/>
    </location>
</feature>
<dbReference type="Pfam" id="PF13663">
    <property type="entry name" value="DUF4148"/>
    <property type="match status" value="1"/>
</dbReference>
<gene>
    <name evidence="3" type="ORF">SAMN05216466_11551</name>
</gene>
<protein>
    <recommendedName>
        <fullName evidence="5">DUF4148 domain-containing protein</fullName>
    </recommendedName>
</protein>
<dbReference type="AlphaFoldDB" id="A0A1G8GKT8"/>
<proteinExistence type="predicted"/>
<dbReference type="EMBL" id="FNCJ01000015">
    <property type="protein sequence ID" value="SDH94983.1"/>
    <property type="molecule type" value="Genomic_DNA"/>
</dbReference>
<evidence type="ECO:0000256" key="2">
    <source>
        <dbReference type="SAM" id="SignalP"/>
    </source>
</evidence>